<feature type="transmembrane region" description="Helical" evidence="2">
    <location>
        <begin position="132"/>
        <end position="154"/>
    </location>
</feature>
<dbReference type="Pfam" id="PF13906">
    <property type="entry name" value="AA_permease_C"/>
    <property type="match status" value="1"/>
</dbReference>
<feature type="transmembrane region" description="Helical" evidence="2">
    <location>
        <begin position="160"/>
        <end position="180"/>
    </location>
</feature>
<keyword evidence="2" id="KW-1133">Transmembrane helix</keyword>
<accession>A0A6D2JHT2</accession>
<name>A0A6D2JHT2_9BRAS</name>
<dbReference type="PANTHER" id="PTHR43243">
    <property type="entry name" value="INNER MEMBRANE TRANSPORTER YGJI-RELATED"/>
    <property type="match status" value="1"/>
</dbReference>
<dbReference type="EMBL" id="CACVBM020001229">
    <property type="protein sequence ID" value="CAA7040588.1"/>
    <property type="molecule type" value="Genomic_DNA"/>
</dbReference>
<comment type="caution">
    <text evidence="4">The sequence shown here is derived from an EMBL/GenBank/DDBJ whole genome shotgun (WGS) entry which is preliminary data.</text>
</comment>
<evidence type="ECO:0000313" key="4">
    <source>
        <dbReference type="EMBL" id="CAA7040588.1"/>
    </source>
</evidence>
<reference evidence="4" key="1">
    <citation type="submission" date="2020-01" db="EMBL/GenBank/DDBJ databases">
        <authorList>
            <person name="Mishra B."/>
        </authorList>
    </citation>
    <scope>NUCLEOTIDE SEQUENCE [LARGE SCALE GENOMIC DNA]</scope>
</reference>
<dbReference type="AlphaFoldDB" id="A0A6D2JHT2"/>
<dbReference type="GO" id="GO:0005886">
    <property type="term" value="C:plasma membrane"/>
    <property type="evidence" value="ECO:0007669"/>
    <property type="project" value="TreeGrafter"/>
</dbReference>
<evidence type="ECO:0000259" key="3">
    <source>
        <dbReference type="Pfam" id="PF13906"/>
    </source>
</evidence>
<evidence type="ECO:0000256" key="1">
    <source>
        <dbReference type="ARBA" id="ARBA00008572"/>
    </source>
</evidence>
<dbReference type="OrthoDB" id="3900342at2759"/>
<dbReference type="InterPro" id="IPR029485">
    <property type="entry name" value="CAT_C"/>
</dbReference>
<organism evidence="4 5">
    <name type="scientific">Microthlaspi erraticum</name>
    <dbReference type="NCBI Taxonomy" id="1685480"/>
    <lineage>
        <taxon>Eukaryota</taxon>
        <taxon>Viridiplantae</taxon>
        <taxon>Streptophyta</taxon>
        <taxon>Embryophyta</taxon>
        <taxon>Tracheophyta</taxon>
        <taxon>Spermatophyta</taxon>
        <taxon>Magnoliopsida</taxon>
        <taxon>eudicotyledons</taxon>
        <taxon>Gunneridae</taxon>
        <taxon>Pentapetalae</taxon>
        <taxon>rosids</taxon>
        <taxon>malvids</taxon>
        <taxon>Brassicales</taxon>
        <taxon>Brassicaceae</taxon>
        <taxon>Coluteocarpeae</taxon>
        <taxon>Microthlaspi</taxon>
    </lineage>
</organism>
<keyword evidence="2" id="KW-0812">Transmembrane</keyword>
<protein>
    <recommendedName>
        <fullName evidence="3">Cationic amino acid transporter C-terminal domain-containing protein</fullName>
    </recommendedName>
</protein>
<feature type="transmembrane region" description="Helical" evidence="2">
    <location>
        <begin position="103"/>
        <end position="125"/>
    </location>
</feature>
<evidence type="ECO:0000313" key="5">
    <source>
        <dbReference type="Proteomes" id="UP000467841"/>
    </source>
</evidence>
<evidence type="ECO:0000256" key="2">
    <source>
        <dbReference type="SAM" id="Phobius"/>
    </source>
</evidence>
<gene>
    <name evidence="4" type="ORF">MERR_LOCUS27823</name>
</gene>
<dbReference type="GO" id="GO:0005313">
    <property type="term" value="F:L-glutamate transmembrane transporter activity"/>
    <property type="evidence" value="ECO:0007669"/>
    <property type="project" value="TreeGrafter"/>
</dbReference>
<dbReference type="PANTHER" id="PTHR43243:SF22">
    <property type="entry name" value="CATIONIC AMINO ACID TRANSPORTER 5"/>
    <property type="match status" value="1"/>
</dbReference>
<dbReference type="Proteomes" id="UP000467841">
    <property type="component" value="Unassembled WGS sequence"/>
</dbReference>
<dbReference type="GO" id="GO:0015189">
    <property type="term" value="F:L-lysine transmembrane transporter activity"/>
    <property type="evidence" value="ECO:0007669"/>
    <property type="project" value="TreeGrafter"/>
</dbReference>
<comment type="similarity">
    <text evidence="1">Belongs to the amino acid-polyamine-organocation (APC) superfamily. Cationic amino acid transporter (CAT) (TC 2.A.3.3) family.</text>
</comment>
<feature type="transmembrane region" description="Helical" evidence="2">
    <location>
        <begin position="74"/>
        <end position="97"/>
    </location>
</feature>
<sequence length="196" mass="21671">MIPPIFALVHPKTGTPINANLLVTIPSALIAFFSGLDVLASLLSISTLFIFTMMPIALLVRRYYVREVTPRGDLVRLVICLLTVVASSMGTSAHWGMRLKGSWIGYVITVPFWFLGTLGIVFFVPQQRSPKVWGVPLVPWIPCLSIATNIFLMGSLGAQAFVRFGVCTLVMLLYYFLLGLHATFDMAHQQIVPRTS</sequence>
<proteinExistence type="inferred from homology"/>
<keyword evidence="5" id="KW-1185">Reference proteome</keyword>
<feature type="domain" description="Cationic amino acid transporter C-terminal" evidence="3">
    <location>
        <begin position="133"/>
        <end position="182"/>
    </location>
</feature>
<dbReference type="Gene3D" id="1.20.1740.10">
    <property type="entry name" value="Amino acid/polyamine transporter I"/>
    <property type="match status" value="1"/>
</dbReference>
<feature type="transmembrane region" description="Helical" evidence="2">
    <location>
        <begin position="28"/>
        <end position="53"/>
    </location>
</feature>
<keyword evidence="2" id="KW-0472">Membrane</keyword>